<feature type="compositionally biased region" description="Basic and acidic residues" evidence="1">
    <location>
        <begin position="96"/>
        <end position="109"/>
    </location>
</feature>
<evidence type="ECO:0000313" key="2">
    <source>
        <dbReference type="EMBL" id="MBD2569969.1"/>
    </source>
</evidence>
<feature type="compositionally biased region" description="Basic residues" evidence="1">
    <location>
        <begin position="78"/>
        <end position="95"/>
    </location>
</feature>
<feature type="region of interest" description="Disordered" evidence="1">
    <location>
        <begin position="77"/>
        <end position="117"/>
    </location>
</feature>
<sequence>MDDEKWEIVKRSLSITHNTEEYRLNEPRRREGREERRRLVFLHWEESINDISQMRSHPYDAHIPNAIANLTASIALHNPKHRKCDRSHHPKHRKSDRSYKPQHQKSDRKPHCKYRTP</sequence>
<dbReference type="EMBL" id="JACJST010000019">
    <property type="protein sequence ID" value="MBD2569969.1"/>
    <property type="molecule type" value="Genomic_DNA"/>
</dbReference>
<gene>
    <name evidence="2" type="ORF">H6G59_19115</name>
</gene>
<keyword evidence="3" id="KW-1185">Reference proteome</keyword>
<evidence type="ECO:0008006" key="4">
    <source>
        <dbReference type="Google" id="ProtNLM"/>
    </source>
</evidence>
<evidence type="ECO:0000256" key="1">
    <source>
        <dbReference type="SAM" id="MobiDB-lite"/>
    </source>
</evidence>
<comment type="caution">
    <text evidence="2">The sequence shown here is derived from an EMBL/GenBank/DDBJ whole genome shotgun (WGS) entry which is preliminary data.</text>
</comment>
<evidence type="ECO:0000313" key="3">
    <source>
        <dbReference type="Proteomes" id="UP000640531"/>
    </source>
</evidence>
<reference evidence="2 3" key="1">
    <citation type="journal article" date="2020" name="ISME J.">
        <title>Comparative genomics reveals insights into cyanobacterial evolution and habitat adaptation.</title>
        <authorList>
            <person name="Chen M.Y."/>
            <person name="Teng W.K."/>
            <person name="Zhao L."/>
            <person name="Hu C.X."/>
            <person name="Zhou Y.K."/>
            <person name="Han B.P."/>
            <person name="Song L.R."/>
            <person name="Shu W.S."/>
        </authorList>
    </citation>
    <scope>NUCLEOTIDE SEQUENCE [LARGE SCALE GENOMIC DNA]</scope>
    <source>
        <strain evidence="2 3">FACHB-196</strain>
    </source>
</reference>
<dbReference type="RefSeq" id="WP_190717245.1">
    <property type="nucleotide sequence ID" value="NZ_JACJST010000019.1"/>
</dbReference>
<protein>
    <recommendedName>
        <fullName evidence="4">Transposase</fullName>
    </recommendedName>
</protein>
<name>A0ABR8FJL7_9NOST</name>
<accession>A0ABR8FJL7</accession>
<dbReference type="Proteomes" id="UP000640531">
    <property type="component" value="Unassembled WGS sequence"/>
</dbReference>
<proteinExistence type="predicted"/>
<organism evidence="2 3">
    <name type="scientific">Anabaena lutea FACHB-196</name>
    <dbReference type="NCBI Taxonomy" id="2692881"/>
    <lineage>
        <taxon>Bacteria</taxon>
        <taxon>Bacillati</taxon>
        <taxon>Cyanobacteriota</taxon>
        <taxon>Cyanophyceae</taxon>
        <taxon>Nostocales</taxon>
        <taxon>Nostocaceae</taxon>
        <taxon>Anabaena</taxon>
    </lineage>
</organism>